<feature type="compositionally biased region" description="Basic residues" evidence="1">
    <location>
        <begin position="440"/>
        <end position="454"/>
    </location>
</feature>
<evidence type="ECO:0000313" key="3">
    <source>
        <dbReference type="Proteomes" id="UP000298030"/>
    </source>
</evidence>
<feature type="region of interest" description="Disordered" evidence="1">
    <location>
        <begin position="267"/>
        <end position="295"/>
    </location>
</feature>
<comment type="caution">
    <text evidence="2">The sequence shown here is derived from an EMBL/GenBank/DDBJ whole genome shotgun (WGS) entry which is preliminary data.</text>
</comment>
<protein>
    <submittedName>
        <fullName evidence="2">Uncharacterized protein</fullName>
    </submittedName>
</protein>
<dbReference type="Proteomes" id="UP000298030">
    <property type="component" value="Unassembled WGS sequence"/>
</dbReference>
<feature type="compositionally biased region" description="Polar residues" evidence="1">
    <location>
        <begin position="274"/>
        <end position="290"/>
    </location>
</feature>
<evidence type="ECO:0000256" key="1">
    <source>
        <dbReference type="SAM" id="MobiDB-lite"/>
    </source>
</evidence>
<evidence type="ECO:0000313" key="2">
    <source>
        <dbReference type="EMBL" id="TEB33745.1"/>
    </source>
</evidence>
<organism evidence="2 3">
    <name type="scientific">Coprinellus micaceus</name>
    <name type="common">Glistening ink-cap mushroom</name>
    <name type="synonym">Coprinus micaceus</name>
    <dbReference type="NCBI Taxonomy" id="71717"/>
    <lineage>
        <taxon>Eukaryota</taxon>
        <taxon>Fungi</taxon>
        <taxon>Dikarya</taxon>
        <taxon>Basidiomycota</taxon>
        <taxon>Agaricomycotina</taxon>
        <taxon>Agaricomycetes</taxon>
        <taxon>Agaricomycetidae</taxon>
        <taxon>Agaricales</taxon>
        <taxon>Agaricineae</taxon>
        <taxon>Psathyrellaceae</taxon>
        <taxon>Coprinellus</taxon>
    </lineage>
</organism>
<feature type="compositionally biased region" description="Low complexity" evidence="1">
    <location>
        <begin position="384"/>
        <end position="414"/>
    </location>
</feature>
<dbReference type="AlphaFoldDB" id="A0A4Y7THT6"/>
<dbReference type="EMBL" id="QPFP01000011">
    <property type="protein sequence ID" value="TEB33745.1"/>
    <property type="molecule type" value="Genomic_DNA"/>
</dbReference>
<feature type="compositionally biased region" description="Polar residues" evidence="1">
    <location>
        <begin position="124"/>
        <end position="148"/>
    </location>
</feature>
<feature type="compositionally biased region" description="Low complexity" evidence="1">
    <location>
        <begin position="211"/>
        <end position="220"/>
    </location>
</feature>
<accession>A0A4Y7THT6</accession>
<keyword evidence="3" id="KW-1185">Reference proteome</keyword>
<proteinExistence type="predicted"/>
<sequence>MSAPTPDQAQILEIAMANLKEPGEKPKEYWAFGERYWFTSARPDLGLDDERHYKSDNPQIVEARREALVACNVKVRDFAYAPNKPKAQSCRCRLTAMRRAEWNKILRFHGLPEMEIHIPQQIVGGSQSQADAPTQPNSPVATEPNSPARTEPPSPARTVGPSAFRAQGLSRQPDAVDLTNALAAAATDLTLRDKAAPADNSRATNEVPTRASSPSQAQSPFPLAGPSTLRRETAVAIPSFPDHGAENTTTSTTQGVVASVGAHADRGIEPPTGRISSAPTAASVPISASGSGVPRTPFNASQSLSRMIFGGDSPLTPGPGTPNMSAAFSGESLKRKRSGASLSKIASHHSLLRKLSVEKVKDETPRPKKKVRKTVEQTTIPITTRSTRSSSKKTQPTHTTTVAATPPHATTARVRPTRSVRLSRATGAAPSKQAVLGKLTKAKAKPTSKRQGRS</sequence>
<feature type="region of interest" description="Disordered" evidence="1">
    <location>
        <begin position="124"/>
        <end position="161"/>
    </location>
</feature>
<reference evidence="2 3" key="1">
    <citation type="journal article" date="2019" name="Nat. Ecol. Evol.">
        <title>Megaphylogeny resolves global patterns of mushroom evolution.</title>
        <authorList>
            <person name="Varga T."/>
            <person name="Krizsan K."/>
            <person name="Foldi C."/>
            <person name="Dima B."/>
            <person name="Sanchez-Garcia M."/>
            <person name="Sanchez-Ramirez S."/>
            <person name="Szollosi G.J."/>
            <person name="Szarkandi J.G."/>
            <person name="Papp V."/>
            <person name="Albert L."/>
            <person name="Andreopoulos W."/>
            <person name="Angelini C."/>
            <person name="Antonin V."/>
            <person name="Barry K.W."/>
            <person name="Bougher N.L."/>
            <person name="Buchanan P."/>
            <person name="Buyck B."/>
            <person name="Bense V."/>
            <person name="Catcheside P."/>
            <person name="Chovatia M."/>
            <person name="Cooper J."/>
            <person name="Damon W."/>
            <person name="Desjardin D."/>
            <person name="Finy P."/>
            <person name="Geml J."/>
            <person name="Haridas S."/>
            <person name="Hughes K."/>
            <person name="Justo A."/>
            <person name="Karasinski D."/>
            <person name="Kautmanova I."/>
            <person name="Kiss B."/>
            <person name="Kocsube S."/>
            <person name="Kotiranta H."/>
            <person name="LaButti K.M."/>
            <person name="Lechner B.E."/>
            <person name="Liimatainen K."/>
            <person name="Lipzen A."/>
            <person name="Lukacs Z."/>
            <person name="Mihaltcheva S."/>
            <person name="Morgado L.N."/>
            <person name="Niskanen T."/>
            <person name="Noordeloos M.E."/>
            <person name="Ohm R.A."/>
            <person name="Ortiz-Santana B."/>
            <person name="Ovrebo C."/>
            <person name="Racz N."/>
            <person name="Riley R."/>
            <person name="Savchenko A."/>
            <person name="Shiryaev A."/>
            <person name="Soop K."/>
            <person name="Spirin V."/>
            <person name="Szebenyi C."/>
            <person name="Tomsovsky M."/>
            <person name="Tulloss R.E."/>
            <person name="Uehling J."/>
            <person name="Grigoriev I.V."/>
            <person name="Vagvolgyi C."/>
            <person name="Papp T."/>
            <person name="Martin F.M."/>
            <person name="Miettinen O."/>
            <person name="Hibbett D.S."/>
            <person name="Nagy L.G."/>
        </authorList>
    </citation>
    <scope>NUCLEOTIDE SEQUENCE [LARGE SCALE GENOMIC DNA]</scope>
    <source>
        <strain evidence="2 3">FP101781</strain>
    </source>
</reference>
<feature type="region of interest" description="Disordered" evidence="1">
    <location>
        <begin position="384"/>
        <end position="454"/>
    </location>
</feature>
<gene>
    <name evidence="2" type="ORF">FA13DRAFT_1789585</name>
</gene>
<name>A0A4Y7THT6_COPMI</name>
<feature type="region of interest" description="Disordered" evidence="1">
    <location>
        <begin position="193"/>
        <end position="226"/>
    </location>
</feature>